<dbReference type="EMBL" id="QGKV02000759">
    <property type="protein sequence ID" value="KAF3566638.1"/>
    <property type="molecule type" value="Genomic_DNA"/>
</dbReference>
<evidence type="ECO:0000313" key="3">
    <source>
        <dbReference type="Proteomes" id="UP000266723"/>
    </source>
</evidence>
<feature type="region of interest" description="Disordered" evidence="1">
    <location>
        <begin position="71"/>
        <end position="97"/>
    </location>
</feature>
<keyword evidence="3" id="KW-1185">Reference proteome</keyword>
<gene>
    <name evidence="2" type="ORF">DY000_02018471</name>
</gene>
<accession>A0ABQ7D414</accession>
<evidence type="ECO:0000313" key="2">
    <source>
        <dbReference type="EMBL" id="KAF3566638.1"/>
    </source>
</evidence>
<evidence type="ECO:0000256" key="1">
    <source>
        <dbReference type="SAM" id="MobiDB-lite"/>
    </source>
</evidence>
<dbReference type="Proteomes" id="UP000266723">
    <property type="component" value="Unassembled WGS sequence"/>
</dbReference>
<organism evidence="2 3">
    <name type="scientific">Brassica cretica</name>
    <name type="common">Mustard</name>
    <dbReference type="NCBI Taxonomy" id="69181"/>
    <lineage>
        <taxon>Eukaryota</taxon>
        <taxon>Viridiplantae</taxon>
        <taxon>Streptophyta</taxon>
        <taxon>Embryophyta</taxon>
        <taxon>Tracheophyta</taxon>
        <taxon>Spermatophyta</taxon>
        <taxon>Magnoliopsida</taxon>
        <taxon>eudicotyledons</taxon>
        <taxon>Gunneridae</taxon>
        <taxon>Pentapetalae</taxon>
        <taxon>rosids</taxon>
        <taxon>malvids</taxon>
        <taxon>Brassicales</taxon>
        <taxon>Brassicaceae</taxon>
        <taxon>Brassiceae</taxon>
        <taxon>Brassica</taxon>
    </lineage>
</organism>
<sequence>MEECVKTNPHVELANVLCLCPINQYLGDITDEFATLSLNIKENSTGSAIRLPRPRSEQLFGSEVLLDEVKDGAEAEPVEVGGRGRGKERSWMGEDGS</sequence>
<proteinExistence type="predicted"/>
<comment type="caution">
    <text evidence="2">The sequence shown here is derived from an EMBL/GenBank/DDBJ whole genome shotgun (WGS) entry which is preliminary data.</text>
</comment>
<protein>
    <submittedName>
        <fullName evidence="2">Uncharacterized protein</fullName>
    </submittedName>
</protein>
<reference evidence="2 3" key="1">
    <citation type="journal article" date="2020" name="BMC Genomics">
        <title>Intraspecific diversification of the crop wild relative Brassica cretica Lam. using demographic model selection.</title>
        <authorList>
            <person name="Kioukis A."/>
            <person name="Michalopoulou V.A."/>
            <person name="Briers L."/>
            <person name="Pirintsos S."/>
            <person name="Studholme D.J."/>
            <person name="Pavlidis P."/>
            <person name="Sarris P.F."/>
        </authorList>
    </citation>
    <scope>NUCLEOTIDE SEQUENCE [LARGE SCALE GENOMIC DNA]</scope>
    <source>
        <strain evidence="3">cv. PFS-1207/04</strain>
    </source>
</reference>
<feature type="compositionally biased region" description="Basic and acidic residues" evidence="1">
    <location>
        <begin position="85"/>
        <end position="97"/>
    </location>
</feature>
<name>A0ABQ7D414_BRACR</name>